<dbReference type="NCBIfam" id="TIGR04197">
    <property type="entry name" value="T7SS_SACOL2603"/>
    <property type="match status" value="1"/>
</dbReference>
<sequence length="95" mass="10534">MSEIKVKEATLKKHATKLESKGKSTEYLPMKGGNMAYSQANSINHFRTALFDLIEAVDNFQGVVETDAKRLKELGASFTRKDQELERGIMGLGGK</sequence>
<organism evidence="2 4">
    <name type="scientific">Listeria farberi</name>
    <dbReference type="NCBI Taxonomy" id="2713500"/>
    <lineage>
        <taxon>Bacteria</taxon>
        <taxon>Bacillati</taxon>
        <taxon>Bacillota</taxon>
        <taxon>Bacilli</taxon>
        <taxon>Bacillales</taxon>
        <taxon>Listeriaceae</taxon>
        <taxon>Listeria</taxon>
    </lineage>
</organism>
<dbReference type="Proteomes" id="UP000558070">
    <property type="component" value="Unassembled WGS sequence"/>
</dbReference>
<dbReference type="AlphaFoldDB" id="A0A7X1DEZ4"/>
<evidence type="ECO:0000313" key="1">
    <source>
        <dbReference type="EMBL" id="MBC1375977.1"/>
    </source>
</evidence>
<dbReference type="InterPro" id="IPR021477">
    <property type="entry name" value="TVIIS_effector_SACOL2603_fam"/>
</dbReference>
<dbReference type="Pfam" id="PF11328">
    <property type="entry name" value="DUF3130"/>
    <property type="match status" value="1"/>
</dbReference>
<dbReference type="EMBL" id="JAARPH010000003">
    <property type="protein sequence ID" value="MBC1375977.1"/>
    <property type="molecule type" value="Genomic_DNA"/>
</dbReference>
<dbReference type="Proteomes" id="UP000518829">
    <property type="component" value="Unassembled WGS sequence"/>
</dbReference>
<reference evidence="3 4" key="1">
    <citation type="submission" date="2020-03" db="EMBL/GenBank/DDBJ databases">
        <title>Soil Listeria distribution.</title>
        <authorList>
            <person name="Liao J."/>
            <person name="Wiedmann M."/>
        </authorList>
    </citation>
    <scope>NUCLEOTIDE SEQUENCE [LARGE SCALE GENOMIC DNA]</scope>
    <source>
        <strain evidence="2 4">FSL L7-0072</strain>
        <strain evidence="1 3">FSL L7-1699</strain>
    </source>
</reference>
<evidence type="ECO:0000313" key="3">
    <source>
        <dbReference type="Proteomes" id="UP000518829"/>
    </source>
</evidence>
<comment type="caution">
    <text evidence="2">The sequence shown here is derived from an EMBL/GenBank/DDBJ whole genome shotgun (WGS) entry which is preliminary data.</text>
</comment>
<protein>
    <submittedName>
        <fullName evidence="2">DUF3130 family protein</fullName>
    </submittedName>
</protein>
<gene>
    <name evidence="1" type="ORF">HB839_10610</name>
    <name evidence="2" type="ORF">HCB47_10355</name>
</gene>
<keyword evidence="3" id="KW-1185">Reference proteome</keyword>
<evidence type="ECO:0000313" key="2">
    <source>
        <dbReference type="EMBL" id="MBC2288017.1"/>
    </source>
</evidence>
<dbReference type="RefSeq" id="WP_185319513.1">
    <property type="nucleotide sequence ID" value="NZ_JAARPH010000003.1"/>
</dbReference>
<evidence type="ECO:0000313" key="4">
    <source>
        <dbReference type="Proteomes" id="UP000558070"/>
    </source>
</evidence>
<dbReference type="EMBL" id="JAARZO010000003">
    <property type="protein sequence ID" value="MBC2288017.1"/>
    <property type="molecule type" value="Genomic_DNA"/>
</dbReference>
<name>A0A7X1DEZ4_9LIST</name>
<accession>A0A7X1DEZ4</accession>
<proteinExistence type="predicted"/>